<keyword evidence="2" id="KW-1185">Reference proteome</keyword>
<dbReference type="Proteomes" id="UP001595075">
    <property type="component" value="Unassembled WGS sequence"/>
</dbReference>
<proteinExistence type="predicted"/>
<evidence type="ECO:0008006" key="3">
    <source>
        <dbReference type="Google" id="ProtNLM"/>
    </source>
</evidence>
<name>A0ABR4CWP2_9HELO</name>
<evidence type="ECO:0000313" key="2">
    <source>
        <dbReference type="Proteomes" id="UP001595075"/>
    </source>
</evidence>
<dbReference type="InterPro" id="IPR011333">
    <property type="entry name" value="SKP1/BTB/POZ_sf"/>
</dbReference>
<protein>
    <recommendedName>
        <fullName evidence="3">BTB domain-containing protein</fullName>
    </recommendedName>
</protein>
<accession>A0ABR4CWP2</accession>
<dbReference type="Gene3D" id="3.30.710.10">
    <property type="entry name" value="Potassium Channel Kv1.1, Chain A"/>
    <property type="match status" value="1"/>
</dbReference>
<evidence type="ECO:0000313" key="1">
    <source>
        <dbReference type="EMBL" id="KAL2074339.1"/>
    </source>
</evidence>
<comment type="caution">
    <text evidence="1">The sequence shown here is derived from an EMBL/GenBank/DDBJ whole genome shotgun (WGS) entry which is preliminary data.</text>
</comment>
<organism evidence="1 2">
    <name type="scientific">Oculimacula yallundae</name>
    <dbReference type="NCBI Taxonomy" id="86028"/>
    <lineage>
        <taxon>Eukaryota</taxon>
        <taxon>Fungi</taxon>
        <taxon>Dikarya</taxon>
        <taxon>Ascomycota</taxon>
        <taxon>Pezizomycotina</taxon>
        <taxon>Leotiomycetes</taxon>
        <taxon>Helotiales</taxon>
        <taxon>Ploettnerulaceae</taxon>
        <taxon>Oculimacula</taxon>
    </lineage>
</organism>
<gene>
    <name evidence="1" type="ORF">VTL71DRAFT_8117</name>
</gene>
<reference evidence="1 2" key="1">
    <citation type="journal article" date="2024" name="Commun. Biol.">
        <title>Comparative genomic analysis of thermophilic fungi reveals convergent evolutionary adaptations and gene losses.</title>
        <authorList>
            <person name="Steindorff A.S."/>
            <person name="Aguilar-Pontes M.V."/>
            <person name="Robinson A.J."/>
            <person name="Andreopoulos B."/>
            <person name="LaButti K."/>
            <person name="Kuo A."/>
            <person name="Mondo S."/>
            <person name="Riley R."/>
            <person name="Otillar R."/>
            <person name="Haridas S."/>
            <person name="Lipzen A."/>
            <person name="Grimwood J."/>
            <person name="Schmutz J."/>
            <person name="Clum A."/>
            <person name="Reid I.D."/>
            <person name="Moisan M.C."/>
            <person name="Butler G."/>
            <person name="Nguyen T.T.M."/>
            <person name="Dewar K."/>
            <person name="Conant G."/>
            <person name="Drula E."/>
            <person name="Henrissat B."/>
            <person name="Hansel C."/>
            <person name="Singer S."/>
            <person name="Hutchinson M.I."/>
            <person name="de Vries R.P."/>
            <person name="Natvig D.O."/>
            <person name="Powell A.J."/>
            <person name="Tsang A."/>
            <person name="Grigoriev I.V."/>
        </authorList>
    </citation>
    <scope>NUCLEOTIDE SEQUENCE [LARGE SCALE GENOMIC DNA]</scope>
    <source>
        <strain evidence="1 2">CBS 494.80</strain>
    </source>
</reference>
<sequence>MLDIIMNERDQIIFLVKAKLFDPSREPDFVGFTESMIHQRKVAGNAAKLWSFVRNFVSKVNEHLPRPLASSRDLLTDEQLAPATQRCSLFAAGGAYVSTKPPTFSDRLTMVTIDFSSGFQQSQFLVYKEFACYHSPVIRAAIQGSTNVGHAKIGFKRELGSTMMFGSVLEWMYTGQLGKDVKVSLELSCDLWFLAEKLSMAPLQNYIAEQILKHGTSTNMFDFDRVHARLATIYDDTLPKSPLRRLIVDLCAFETEDITWFLDSDEGNIQEEIPKDFIFDVLVALKRDRQATLAIALDGSPFIRKQLNIKDYLIHEPSRSA</sequence>
<dbReference type="EMBL" id="JAZHXI010000002">
    <property type="protein sequence ID" value="KAL2074339.1"/>
    <property type="molecule type" value="Genomic_DNA"/>
</dbReference>